<accession>A0ABY0K0X3</accession>
<reference evidence="1 2" key="1">
    <citation type="submission" date="2016-08" db="EMBL/GenBank/DDBJ databases">
        <authorList>
            <person name="Varghese N."/>
            <person name="Submissions Spin"/>
        </authorList>
    </citation>
    <scope>NUCLEOTIDE SEQUENCE [LARGE SCALE GENOMIC DNA]</scope>
    <source>
        <strain evidence="1 2">R-53116</strain>
    </source>
</reference>
<evidence type="ECO:0000313" key="1">
    <source>
        <dbReference type="EMBL" id="SCB73337.1"/>
    </source>
</evidence>
<keyword evidence="2" id="KW-1185">Reference proteome</keyword>
<name>A0ABY0K0X3_WEIHE</name>
<sequence length="49" mass="5362">MRKIKLIVISLISTIGAQIPVSIVPTFIKTGVPQFVVPTIGWNIEMVLV</sequence>
<dbReference type="Proteomes" id="UP000182448">
    <property type="component" value="Unassembled WGS sequence"/>
</dbReference>
<organism evidence="1 2">
    <name type="scientific">Weissella hellenica</name>
    <dbReference type="NCBI Taxonomy" id="46256"/>
    <lineage>
        <taxon>Bacteria</taxon>
        <taxon>Bacillati</taxon>
        <taxon>Bacillota</taxon>
        <taxon>Bacilli</taxon>
        <taxon>Lactobacillales</taxon>
        <taxon>Lactobacillaceae</taxon>
        <taxon>Weissella</taxon>
    </lineage>
</organism>
<evidence type="ECO:0000313" key="2">
    <source>
        <dbReference type="Proteomes" id="UP000182448"/>
    </source>
</evidence>
<gene>
    <name evidence="1" type="ORF">GA0061075_101111</name>
</gene>
<proteinExistence type="predicted"/>
<protein>
    <submittedName>
        <fullName evidence="1">Uncharacterized protein</fullName>
    </submittedName>
</protein>
<dbReference type="EMBL" id="FMAW01000001">
    <property type="protein sequence ID" value="SCB73337.1"/>
    <property type="molecule type" value="Genomic_DNA"/>
</dbReference>
<comment type="caution">
    <text evidence="1">The sequence shown here is derived from an EMBL/GenBank/DDBJ whole genome shotgun (WGS) entry which is preliminary data.</text>
</comment>